<dbReference type="InterPro" id="IPR008220">
    <property type="entry name" value="HAT_MetX-like"/>
</dbReference>
<accession>A0ABW2U4C4</accession>
<dbReference type="Proteomes" id="UP001596513">
    <property type="component" value="Unassembled WGS sequence"/>
</dbReference>
<dbReference type="Gene3D" id="3.40.50.1820">
    <property type="entry name" value="alpha/beta hydrolase"/>
    <property type="match status" value="1"/>
</dbReference>
<proteinExistence type="predicted"/>
<comment type="caution">
    <text evidence="1">The sequence shown here is derived from an EMBL/GenBank/DDBJ whole genome shotgun (WGS) entry which is preliminary data.</text>
</comment>
<organism evidence="1 2">
    <name type="scientific">Hymenobacter humi</name>
    <dbReference type="NCBI Taxonomy" id="1411620"/>
    <lineage>
        <taxon>Bacteria</taxon>
        <taxon>Pseudomonadati</taxon>
        <taxon>Bacteroidota</taxon>
        <taxon>Cytophagia</taxon>
        <taxon>Cytophagales</taxon>
        <taxon>Hymenobacteraceae</taxon>
        <taxon>Hymenobacter</taxon>
    </lineage>
</organism>
<sequence length="143" mass="15415">MVVGASSRLLAQDAPATKRVDRAKHHTFVITNFRTESGTTLPQARVVYGTYGHLNAARDNAILLPSHYMADHHGYEWLIGPGKALDTAKVFLVATELFGNGKSSSPSNTPEPFHGPRFPVMTIRDNVAAVHQPAGPGPQNHAP</sequence>
<dbReference type="PANTHER" id="PTHR32268:SF11">
    <property type="entry name" value="HOMOSERINE O-ACETYLTRANSFERASE"/>
    <property type="match status" value="1"/>
</dbReference>
<keyword evidence="2" id="KW-1185">Reference proteome</keyword>
<gene>
    <name evidence="1" type="ORF">ACFQT0_05210</name>
</gene>
<dbReference type="RefSeq" id="WP_380200962.1">
    <property type="nucleotide sequence ID" value="NZ_JBHTEK010000001.1"/>
</dbReference>
<dbReference type="SUPFAM" id="SSF53474">
    <property type="entry name" value="alpha/beta-Hydrolases"/>
    <property type="match status" value="1"/>
</dbReference>
<name>A0ABW2U4C4_9BACT</name>
<dbReference type="EMBL" id="JBHTEK010000001">
    <property type="protein sequence ID" value="MFC7666881.1"/>
    <property type="molecule type" value="Genomic_DNA"/>
</dbReference>
<dbReference type="PANTHER" id="PTHR32268">
    <property type="entry name" value="HOMOSERINE O-ACETYLTRANSFERASE"/>
    <property type="match status" value="1"/>
</dbReference>
<dbReference type="InterPro" id="IPR029058">
    <property type="entry name" value="AB_hydrolase_fold"/>
</dbReference>
<evidence type="ECO:0000313" key="1">
    <source>
        <dbReference type="EMBL" id="MFC7666881.1"/>
    </source>
</evidence>
<protein>
    <submittedName>
        <fullName evidence="1">Uncharacterized protein</fullName>
    </submittedName>
</protein>
<reference evidence="2" key="1">
    <citation type="journal article" date="2019" name="Int. J. Syst. Evol. Microbiol.">
        <title>The Global Catalogue of Microorganisms (GCM) 10K type strain sequencing project: providing services to taxonomists for standard genome sequencing and annotation.</title>
        <authorList>
            <consortium name="The Broad Institute Genomics Platform"/>
            <consortium name="The Broad Institute Genome Sequencing Center for Infectious Disease"/>
            <person name="Wu L."/>
            <person name="Ma J."/>
        </authorList>
    </citation>
    <scope>NUCLEOTIDE SEQUENCE [LARGE SCALE GENOMIC DNA]</scope>
    <source>
        <strain evidence="2">JCM 19635</strain>
    </source>
</reference>
<evidence type="ECO:0000313" key="2">
    <source>
        <dbReference type="Proteomes" id="UP001596513"/>
    </source>
</evidence>